<keyword evidence="3 6" id="KW-0812">Transmembrane</keyword>
<dbReference type="PANTHER" id="PTHR30250:SF26">
    <property type="entry name" value="PSMA PROTEIN"/>
    <property type="match status" value="1"/>
</dbReference>
<feature type="transmembrane region" description="Helical" evidence="6">
    <location>
        <begin position="372"/>
        <end position="389"/>
    </location>
</feature>
<evidence type="ECO:0000256" key="6">
    <source>
        <dbReference type="SAM" id="Phobius"/>
    </source>
</evidence>
<feature type="transmembrane region" description="Helical" evidence="6">
    <location>
        <begin position="224"/>
        <end position="245"/>
    </location>
</feature>
<keyword evidence="5 6" id="KW-0472">Membrane</keyword>
<reference evidence="7 8" key="1">
    <citation type="submission" date="2018-08" db="EMBL/GenBank/DDBJ databases">
        <title>A genome reference for cultivated species of the human gut microbiota.</title>
        <authorList>
            <person name="Zou Y."/>
            <person name="Xue W."/>
            <person name="Luo G."/>
        </authorList>
    </citation>
    <scope>NUCLEOTIDE SEQUENCE [LARGE SCALE GENOMIC DNA]</scope>
    <source>
        <strain evidence="7 8">AM43-2</strain>
    </source>
</reference>
<organism evidence="7 8">
    <name type="scientific">Eubacterium ventriosum</name>
    <dbReference type="NCBI Taxonomy" id="39496"/>
    <lineage>
        <taxon>Bacteria</taxon>
        <taxon>Bacillati</taxon>
        <taxon>Bacillota</taxon>
        <taxon>Clostridia</taxon>
        <taxon>Eubacteriales</taxon>
        <taxon>Eubacteriaceae</taxon>
        <taxon>Eubacterium</taxon>
    </lineage>
</organism>
<evidence type="ECO:0000256" key="5">
    <source>
        <dbReference type="ARBA" id="ARBA00023136"/>
    </source>
</evidence>
<feature type="transmembrane region" description="Helical" evidence="6">
    <location>
        <begin position="96"/>
        <end position="114"/>
    </location>
</feature>
<evidence type="ECO:0008006" key="9">
    <source>
        <dbReference type="Google" id="ProtNLM"/>
    </source>
</evidence>
<evidence type="ECO:0000256" key="1">
    <source>
        <dbReference type="ARBA" id="ARBA00004651"/>
    </source>
</evidence>
<keyword evidence="4 6" id="KW-1133">Transmembrane helix</keyword>
<feature type="transmembrane region" description="Helical" evidence="6">
    <location>
        <begin position="460"/>
        <end position="481"/>
    </location>
</feature>
<evidence type="ECO:0000256" key="2">
    <source>
        <dbReference type="ARBA" id="ARBA00022475"/>
    </source>
</evidence>
<dbReference type="AlphaFoldDB" id="A0A413S3F7"/>
<dbReference type="InterPro" id="IPR050833">
    <property type="entry name" value="Poly_Biosynth_Transport"/>
</dbReference>
<dbReference type="PANTHER" id="PTHR30250">
    <property type="entry name" value="PST FAMILY PREDICTED COLANIC ACID TRANSPORTER"/>
    <property type="match status" value="1"/>
</dbReference>
<evidence type="ECO:0000313" key="7">
    <source>
        <dbReference type="EMBL" id="RHA56139.1"/>
    </source>
</evidence>
<name>A0A413S3F7_9FIRM</name>
<keyword evidence="2" id="KW-1003">Cell membrane</keyword>
<dbReference type="RefSeq" id="WP_118024906.1">
    <property type="nucleotide sequence ID" value="NZ_CATZTO010000001.1"/>
</dbReference>
<proteinExistence type="predicted"/>
<dbReference type="GO" id="GO:0005886">
    <property type="term" value="C:plasma membrane"/>
    <property type="evidence" value="ECO:0007669"/>
    <property type="project" value="UniProtKB-SubCell"/>
</dbReference>
<evidence type="ECO:0000313" key="8">
    <source>
        <dbReference type="Proteomes" id="UP000284598"/>
    </source>
</evidence>
<evidence type="ECO:0000256" key="3">
    <source>
        <dbReference type="ARBA" id="ARBA00022692"/>
    </source>
</evidence>
<feature type="transmembrane region" description="Helical" evidence="6">
    <location>
        <begin position="428"/>
        <end position="448"/>
    </location>
</feature>
<gene>
    <name evidence="7" type="ORF">DW929_03380</name>
</gene>
<comment type="subcellular location">
    <subcellularLocation>
        <location evidence="1">Cell membrane</location>
        <topology evidence="1">Multi-pass membrane protein</topology>
    </subcellularLocation>
</comment>
<dbReference type="EMBL" id="QSFO01000003">
    <property type="protein sequence ID" value="RHA56139.1"/>
    <property type="molecule type" value="Genomic_DNA"/>
</dbReference>
<accession>A0A413S3F7</accession>
<evidence type="ECO:0000256" key="4">
    <source>
        <dbReference type="ARBA" id="ARBA00022989"/>
    </source>
</evidence>
<sequence>MKKSKAKKNVVVGFTGQLIILLLGMVFPRVILKNYGSDANGLISTITQIFSYMALLEAGIRQAAKNELFKCIAKKDEEQISVVATTAKRYFQRVTVLYGIGVIILSVMAPVFVVSNLDKEVIFFAAFFEGMAGVLSFYFVQTPSSILSAFGEDYVNTTVEVFNKGISYLVRIGLATVGASLFLLQFSYCIITIAKVIFYVTYFRRKYKWINFKAGSGKEKLRDRNAYVINELAWTIFSSTDNIILSTFVSTKMASVYVIYNMIFSALNTLLNAVYTSINYLLGQAFHENIKKYEILHDNFTSIFLGGMTILMSIAYILILPFISIYTKGVSDINYIYASLPVFFCLIRILSWSRYVTGNLTGLAGYAKQTSYISMLEAFMNIFISIVLVQKMGIMGVLIGSTIALPVKVIYCAYISDKKVMNRSCKKTIVIYGLNYLFFFSIVFASRFIKLRINTFYDLIFWGVIITVVIGIAGGTINMIANPNLLKWLTNSYLRKKSENKSSYKL</sequence>
<feature type="transmembrane region" description="Helical" evidence="6">
    <location>
        <begin position="333"/>
        <end position="351"/>
    </location>
</feature>
<protein>
    <recommendedName>
        <fullName evidence="9">Polysaccharide biosynthesis protein C-terminal domain-containing protein</fullName>
    </recommendedName>
</protein>
<feature type="transmembrane region" description="Helical" evidence="6">
    <location>
        <begin position="395"/>
        <end position="416"/>
    </location>
</feature>
<feature type="transmembrane region" description="Helical" evidence="6">
    <location>
        <begin position="303"/>
        <end position="327"/>
    </location>
</feature>
<feature type="transmembrane region" description="Helical" evidence="6">
    <location>
        <begin position="182"/>
        <end position="203"/>
    </location>
</feature>
<comment type="caution">
    <text evidence="7">The sequence shown here is derived from an EMBL/GenBank/DDBJ whole genome shotgun (WGS) entry which is preliminary data.</text>
</comment>
<feature type="transmembrane region" description="Helical" evidence="6">
    <location>
        <begin position="257"/>
        <end position="282"/>
    </location>
</feature>
<dbReference type="Proteomes" id="UP000284598">
    <property type="component" value="Unassembled WGS sequence"/>
</dbReference>
<feature type="transmembrane region" description="Helical" evidence="6">
    <location>
        <begin position="121"/>
        <end position="140"/>
    </location>
</feature>